<protein>
    <submittedName>
        <fullName evidence="1">Uncharacterized protein</fullName>
    </submittedName>
</protein>
<sequence>MYPSLQFNSVDEHENSHHVITKIKYKKIWPKCHTTINELKILPQVLSPMIIDYCLPELFINCNFKKHEIRISIIEKGKLYEKSIVDIPDVGEIDNGYLTDKELIFIKLKNSQSNIENFRMIGHRLFYTIAELGCCKIECAYNTLTDSLSEIEYDDIEPVDYTIYKDVPMIYAYKNECRLPHITKFNNDTESWEQLRLKDQSGYSTMVSTDNNLIRIFKEKMEYYDTNGNIIKKESIDIKYNPIKGYYYNNNLYIICSNGKHEYFLIVIDLILLRSNIIEIGYSETTSKQTKLEILRNQIRLRKFTIL</sequence>
<evidence type="ECO:0000313" key="1">
    <source>
        <dbReference type="EMBL" id="AYV81036.1"/>
    </source>
</evidence>
<organism evidence="1">
    <name type="scientific">Harvfovirus sp</name>
    <dbReference type="NCBI Taxonomy" id="2487768"/>
    <lineage>
        <taxon>Viruses</taxon>
        <taxon>Varidnaviria</taxon>
        <taxon>Bamfordvirae</taxon>
        <taxon>Nucleocytoviricota</taxon>
        <taxon>Megaviricetes</taxon>
        <taxon>Imitervirales</taxon>
        <taxon>Mimiviridae</taxon>
        <taxon>Klosneuvirinae</taxon>
    </lineage>
</organism>
<gene>
    <name evidence="1" type="ORF">Harvfovirus14_17</name>
</gene>
<name>A0A3G5A1D1_9VIRU</name>
<accession>A0A3G5A1D1</accession>
<proteinExistence type="predicted"/>
<reference evidence="1" key="1">
    <citation type="submission" date="2018-10" db="EMBL/GenBank/DDBJ databases">
        <title>Hidden diversity of soil giant viruses.</title>
        <authorList>
            <person name="Schulz F."/>
            <person name="Alteio L."/>
            <person name="Goudeau D."/>
            <person name="Ryan E.M."/>
            <person name="Malmstrom R.R."/>
            <person name="Blanchard J."/>
            <person name="Woyke T."/>
        </authorList>
    </citation>
    <scope>NUCLEOTIDE SEQUENCE</scope>
    <source>
        <strain evidence="1">HAV1</strain>
    </source>
</reference>
<dbReference type="EMBL" id="MK072256">
    <property type="protein sequence ID" value="AYV81036.1"/>
    <property type="molecule type" value="Genomic_DNA"/>
</dbReference>